<dbReference type="Proteomes" id="UP000274822">
    <property type="component" value="Unassembled WGS sequence"/>
</dbReference>
<gene>
    <name evidence="1" type="ORF">BC938DRAFT_471703</name>
</gene>
<evidence type="ECO:0000313" key="2">
    <source>
        <dbReference type="Proteomes" id="UP000274822"/>
    </source>
</evidence>
<dbReference type="EMBL" id="RBNJ01000121">
    <property type="protein sequence ID" value="RUS35343.1"/>
    <property type="molecule type" value="Genomic_DNA"/>
</dbReference>
<dbReference type="AlphaFoldDB" id="A0A433QZY0"/>
<keyword evidence="2" id="KW-1185">Reference proteome</keyword>
<proteinExistence type="predicted"/>
<protein>
    <submittedName>
        <fullName evidence="1">Uncharacterized protein</fullName>
    </submittedName>
</protein>
<name>A0A433QZY0_9FUNG</name>
<evidence type="ECO:0000313" key="1">
    <source>
        <dbReference type="EMBL" id="RUS35343.1"/>
    </source>
</evidence>
<reference evidence="1 2" key="1">
    <citation type="journal article" date="2018" name="New Phytol.">
        <title>Phylogenomics of Endogonaceae and evolution of mycorrhizas within Mucoromycota.</title>
        <authorList>
            <person name="Chang Y."/>
            <person name="Desiro A."/>
            <person name="Na H."/>
            <person name="Sandor L."/>
            <person name="Lipzen A."/>
            <person name="Clum A."/>
            <person name="Barry K."/>
            <person name="Grigoriev I.V."/>
            <person name="Martin F.M."/>
            <person name="Stajich J.E."/>
            <person name="Smith M.E."/>
            <person name="Bonito G."/>
            <person name="Spatafora J.W."/>
        </authorList>
    </citation>
    <scope>NUCLEOTIDE SEQUENCE [LARGE SCALE GENOMIC DNA]</scope>
    <source>
        <strain evidence="1 2">AD002</strain>
    </source>
</reference>
<comment type="caution">
    <text evidence="1">The sequence shown here is derived from an EMBL/GenBank/DDBJ whole genome shotgun (WGS) entry which is preliminary data.</text>
</comment>
<organism evidence="1 2">
    <name type="scientific">Jimgerdemannia flammicorona</name>
    <dbReference type="NCBI Taxonomy" id="994334"/>
    <lineage>
        <taxon>Eukaryota</taxon>
        <taxon>Fungi</taxon>
        <taxon>Fungi incertae sedis</taxon>
        <taxon>Mucoromycota</taxon>
        <taxon>Mucoromycotina</taxon>
        <taxon>Endogonomycetes</taxon>
        <taxon>Endogonales</taxon>
        <taxon>Endogonaceae</taxon>
        <taxon>Jimgerdemannia</taxon>
    </lineage>
</organism>
<sequence length="182" mass="20762">MLARDLRSQKDQGLRIWNFRDYAELKSIADPRSPPGAQFWDNFEHFVASFRVLKSKMFGDGATVKISQVHAGARLNGDFKFTNHHLELGLSSHQGDTNPASRVGGNVRKYKNHIINYTSSPSVDSFLALDRDVISNECHQDKLYREEHTFLRKSHRTSIVSQLDKVKGIGKARAYSMISDRR</sequence>
<accession>A0A433QZY0</accession>